<gene>
    <name evidence="1" type="ordered locus">Mpet_0380</name>
</gene>
<keyword evidence="2" id="KW-1185">Reference proteome</keyword>
<reference evidence="1 2" key="1">
    <citation type="journal article" date="2010" name="Stand. Genomic Sci.">
        <title>Complete genome sequence of Methanoplanus petrolearius type strain (SEBR 4847).</title>
        <authorList>
            <person name="Brambilla E."/>
            <person name="Djao O.D."/>
            <person name="Daligault H."/>
            <person name="Lapidus A."/>
            <person name="Lucas S."/>
            <person name="Hammon N."/>
            <person name="Nolan M."/>
            <person name="Tice H."/>
            <person name="Cheng J.F."/>
            <person name="Han C."/>
            <person name="Tapia R."/>
            <person name="Goodwin L."/>
            <person name="Pitluck S."/>
            <person name="Liolios K."/>
            <person name="Ivanova N."/>
            <person name="Mavromatis K."/>
            <person name="Mikhailova N."/>
            <person name="Pati A."/>
            <person name="Chen A."/>
            <person name="Palaniappan K."/>
            <person name="Land M."/>
            <person name="Hauser L."/>
            <person name="Chang Y.J."/>
            <person name="Jeffries C.D."/>
            <person name="Rohde M."/>
            <person name="Spring S."/>
            <person name="Sikorski J."/>
            <person name="Goker M."/>
            <person name="Woyke T."/>
            <person name="Bristow J."/>
            <person name="Eisen J.A."/>
            <person name="Markowitz V."/>
            <person name="Hugenholtz P."/>
            <person name="Kyrpides N.C."/>
            <person name="Klenk H.P."/>
        </authorList>
    </citation>
    <scope>NUCLEOTIDE SEQUENCE [LARGE SCALE GENOMIC DNA]</scope>
    <source>
        <strain evidence="2">DSM 11571 / OCM 486 / SEBR 4847</strain>
    </source>
</reference>
<dbReference type="AlphaFoldDB" id="E1RGE3"/>
<protein>
    <submittedName>
        <fullName evidence="1">Uncharacterized protein</fullName>
    </submittedName>
</protein>
<evidence type="ECO:0000313" key="2">
    <source>
        <dbReference type="Proteomes" id="UP000006565"/>
    </source>
</evidence>
<dbReference type="eggNOG" id="arCOG12074">
    <property type="taxonomic scope" value="Archaea"/>
</dbReference>
<sequence>MTGIIDDNSGALNPESVAYQPSAVGEGFGIGLYDAPFHIPDHSLHYSKELLENESFKGYLYINNQLAENNSFLIFCLVDYNQTSFSCDGSEKGILHKISLNPFEERFVQFSIDPLEKGVHDFEIFTLLKTDQHSLNKSFRLSTDFSYLGSKRMNLFVVDDKLPEVQYTNFSLLSASNCGYDYPINDGIILTKEPCSSKGWFTEDVRSGEVLHYWINLAADKEYPVSFAVITLLDYKQVPLRTNMQDKCWFGSLSAGEKISVPASIISPSEDGVHELMSIYLPLPYQRLETSPGVPTQFNQWTWSEPSIRIGLNVSTV</sequence>
<dbReference type="OrthoDB" id="113289at2157"/>
<organism evidence="1 2">
    <name type="scientific">Methanolacinia petrolearia (strain DSM 11571 / OCM 486 / SEBR 4847)</name>
    <name type="common">Methanoplanus petrolearius</name>
    <dbReference type="NCBI Taxonomy" id="679926"/>
    <lineage>
        <taxon>Archaea</taxon>
        <taxon>Methanobacteriati</taxon>
        <taxon>Methanobacteriota</taxon>
        <taxon>Stenosarchaea group</taxon>
        <taxon>Methanomicrobia</taxon>
        <taxon>Methanomicrobiales</taxon>
        <taxon>Methanomicrobiaceae</taxon>
        <taxon>Methanolacinia</taxon>
    </lineage>
</organism>
<dbReference type="Proteomes" id="UP000006565">
    <property type="component" value="Chromosome"/>
</dbReference>
<dbReference type="EMBL" id="CP002117">
    <property type="protein sequence ID" value="ADN35154.1"/>
    <property type="molecule type" value="Genomic_DNA"/>
</dbReference>
<dbReference type="HOGENOM" id="CLU_793684_0_0_2"/>
<proteinExistence type="predicted"/>
<dbReference type="GeneID" id="9742824"/>
<dbReference type="KEGG" id="mpi:Mpet_0380"/>
<accession>E1RGE3</accession>
<evidence type="ECO:0000313" key="1">
    <source>
        <dbReference type="EMBL" id="ADN35154.1"/>
    </source>
</evidence>
<name>E1RGE3_METP4</name>
<dbReference type="STRING" id="679926.Mpet_0380"/>
<dbReference type="RefSeq" id="WP_013328332.1">
    <property type="nucleotide sequence ID" value="NC_014507.1"/>
</dbReference>